<reference evidence="8" key="2">
    <citation type="submission" date="2014-07" db="EMBL/GenBank/DDBJ databases">
        <authorList>
            <person name="Hull J."/>
        </authorList>
    </citation>
    <scope>NUCLEOTIDE SEQUENCE</scope>
</reference>
<dbReference type="PANTHER" id="PTHR10516">
    <property type="entry name" value="PEPTIDYL-PROLYL CIS-TRANS ISOMERASE"/>
    <property type="match status" value="1"/>
</dbReference>
<dbReference type="FunFam" id="3.10.50.40:FF:000053">
    <property type="entry name" value="Peptidylprolyl isomerase"/>
    <property type="match status" value="1"/>
</dbReference>
<organism evidence="8">
    <name type="scientific">Lygus hesperus</name>
    <name type="common">Western plant bug</name>
    <dbReference type="NCBI Taxonomy" id="30085"/>
    <lineage>
        <taxon>Eukaryota</taxon>
        <taxon>Metazoa</taxon>
        <taxon>Ecdysozoa</taxon>
        <taxon>Arthropoda</taxon>
        <taxon>Hexapoda</taxon>
        <taxon>Insecta</taxon>
        <taxon>Pterygota</taxon>
        <taxon>Neoptera</taxon>
        <taxon>Paraneoptera</taxon>
        <taxon>Hemiptera</taxon>
        <taxon>Heteroptera</taxon>
        <taxon>Panheteroptera</taxon>
        <taxon>Cimicomorpha</taxon>
        <taxon>Miridae</taxon>
        <taxon>Mirini</taxon>
        <taxon>Lygus</taxon>
    </lineage>
</organism>
<dbReference type="GO" id="GO:0005737">
    <property type="term" value="C:cytoplasm"/>
    <property type="evidence" value="ECO:0007669"/>
    <property type="project" value="TreeGrafter"/>
</dbReference>
<feature type="compositionally biased region" description="Low complexity" evidence="6">
    <location>
        <begin position="8"/>
        <end position="22"/>
    </location>
</feature>
<keyword evidence="3 5" id="KW-0697">Rotamase</keyword>
<dbReference type="InterPro" id="IPR001179">
    <property type="entry name" value="PPIase_FKBP_dom"/>
</dbReference>
<feature type="domain" description="PPIase FKBP-type" evidence="7">
    <location>
        <begin position="61"/>
        <end position="147"/>
    </location>
</feature>
<dbReference type="Gene3D" id="3.10.50.40">
    <property type="match status" value="1"/>
</dbReference>
<evidence type="ECO:0000313" key="9">
    <source>
        <dbReference type="EMBL" id="JAQ03709.1"/>
    </source>
</evidence>
<dbReference type="EMBL" id="GBHO01022130">
    <property type="protein sequence ID" value="JAG21474.1"/>
    <property type="molecule type" value="Transcribed_RNA"/>
</dbReference>
<evidence type="ECO:0000256" key="3">
    <source>
        <dbReference type="ARBA" id="ARBA00023110"/>
    </source>
</evidence>
<accession>A0A0A9XNB6</accession>
<evidence type="ECO:0000256" key="6">
    <source>
        <dbReference type="SAM" id="MobiDB-lite"/>
    </source>
</evidence>
<evidence type="ECO:0000256" key="4">
    <source>
        <dbReference type="ARBA" id="ARBA00023235"/>
    </source>
</evidence>
<feature type="region of interest" description="Disordered" evidence="6">
    <location>
        <begin position="1"/>
        <end position="33"/>
    </location>
</feature>
<name>A0A0A9XNB6_LYGHE</name>
<evidence type="ECO:0000256" key="5">
    <source>
        <dbReference type="PROSITE-ProRule" id="PRU00277"/>
    </source>
</evidence>
<gene>
    <name evidence="9" type="primary">FK506-bp2_1</name>
    <name evidence="8" type="ORF">CM83_6121</name>
    <name evidence="9" type="ORF">g.1901</name>
</gene>
<dbReference type="Pfam" id="PF00254">
    <property type="entry name" value="FKBP_C"/>
    <property type="match status" value="1"/>
</dbReference>
<comment type="catalytic activity">
    <reaction evidence="1 5">
        <text>[protein]-peptidylproline (omega=180) = [protein]-peptidylproline (omega=0)</text>
        <dbReference type="Rhea" id="RHEA:16237"/>
        <dbReference type="Rhea" id="RHEA-COMP:10747"/>
        <dbReference type="Rhea" id="RHEA-COMP:10748"/>
        <dbReference type="ChEBI" id="CHEBI:83833"/>
        <dbReference type="ChEBI" id="CHEBI:83834"/>
        <dbReference type="EC" id="5.2.1.8"/>
    </reaction>
</comment>
<keyword evidence="4 5" id="KW-0413">Isomerase</keyword>
<proteinExistence type="predicted"/>
<evidence type="ECO:0000256" key="2">
    <source>
        <dbReference type="ARBA" id="ARBA00013194"/>
    </source>
</evidence>
<dbReference type="InterPro" id="IPR050689">
    <property type="entry name" value="FKBP-type_PPIase"/>
</dbReference>
<dbReference type="AlphaFoldDB" id="A0A0A9XNB6"/>
<dbReference type="InterPro" id="IPR046357">
    <property type="entry name" value="PPIase_dom_sf"/>
</dbReference>
<dbReference type="EMBL" id="GDHC01014920">
    <property type="protein sequence ID" value="JAQ03709.1"/>
    <property type="molecule type" value="Transcribed_RNA"/>
</dbReference>
<dbReference type="PROSITE" id="PS50059">
    <property type="entry name" value="FKBP_PPIASE"/>
    <property type="match status" value="1"/>
</dbReference>
<evidence type="ECO:0000313" key="8">
    <source>
        <dbReference type="EMBL" id="JAG21474.1"/>
    </source>
</evidence>
<sequence length="147" mass="16005">MSDQEEFSTPSSKASSVVSEDSQPPIEVDYPLNEPVEVPYTEGKVIKTVQVEGSGTRPVKGAQVKVHYTGTLEDGTKFDSSRDRDEMFTFALGKSQVIKGWDKGIATMRVGEKAVLQCAPDYAYGDRGAPPSIPPNAVLSFEVELFE</sequence>
<evidence type="ECO:0000256" key="1">
    <source>
        <dbReference type="ARBA" id="ARBA00000971"/>
    </source>
</evidence>
<reference evidence="8" key="1">
    <citation type="journal article" date="2014" name="PLoS ONE">
        <title>Transcriptome-Based Identification of ABC Transporters in the Western Tarnished Plant Bug Lygus hesperus.</title>
        <authorList>
            <person name="Hull J.J."/>
            <person name="Chaney K."/>
            <person name="Geib S.M."/>
            <person name="Fabrick J.A."/>
            <person name="Brent C.S."/>
            <person name="Walsh D."/>
            <person name="Lavine L.C."/>
        </authorList>
    </citation>
    <scope>NUCLEOTIDE SEQUENCE</scope>
</reference>
<reference evidence="9" key="3">
    <citation type="journal article" date="2016" name="Gigascience">
        <title>De novo construction of an expanded transcriptome assembly for the western tarnished plant bug, Lygus hesperus.</title>
        <authorList>
            <person name="Tassone E.E."/>
            <person name="Geib S.M."/>
            <person name="Hall B."/>
            <person name="Fabrick J.A."/>
            <person name="Brent C.S."/>
            <person name="Hull J.J."/>
        </authorList>
    </citation>
    <scope>NUCLEOTIDE SEQUENCE</scope>
</reference>
<evidence type="ECO:0000259" key="7">
    <source>
        <dbReference type="PROSITE" id="PS50059"/>
    </source>
</evidence>
<dbReference type="SUPFAM" id="SSF54534">
    <property type="entry name" value="FKBP-like"/>
    <property type="match status" value="1"/>
</dbReference>
<dbReference type="PANTHER" id="PTHR10516:SF443">
    <property type="entry name" value="FK506-BINDING PROTEIN 59-RELATED"/>
    <property type="match status" value="1"/>
</dbReference>
<dbReference type="GO" id="GO:0003755">
    <property type="term" value="F:peptidyl-prolyl cis-trans isomerase activity"/>
    <property type="evidence" value="ECO:0007669"/>
    <property type="project" value="UniProtKB-KW"/>
</dbReference>
<dbReference type="EC" id="5.2.1.8" evidence="2 5"/>
<protein>
    <recommendedName>
        <fullName evidence="2 5">peptidylprolyl isomerase</fullName>
        <ecNumber evidence="2 5">5.2.1.8</ecNumber>
    </recommendedName>
</protein>